<evidence type="ECO:0000313" key="2">
    <source>
        <dbReference type="Proteomes" id="UP000298030"/>
    </source>
</evidence>
<comment type="caution">
    <text evidence="1">The sequence shown here is derived from an EMBL/GenBank/DDBJ whole genome shotgun (WGS) entry which is preliminary data.</text>
</comment>
<reference evidence="1 2" key="1">
    <citation type="journal article" date="2019" name="Nat. Ecol. Evol.">
        <title>Megaphylogeny resolves global patterns of mushroom evolution.</title>
        <authorList>
            <person name="Varga T."/>
            <person name="Krizsan K."/>
            <person name="Foldi C."/>
            <person name="Dima B."/>
            <person name="Sanchez-Garcia M."/>
            <person name="Sanchez-Ramirez S."/>
            <person name="Szollosi G.J."/>
            <person name="Szarkandi J.G."/>
            <person name="Papp V."/>
            <person name="Albert L."/>
            <person name="Andreopoulos W."/>
            <person name="Angelini C."/>
            <person name="Antonin V."/>
            <person name="Barry K.W."/>
            <person name="Bougher N.L."/>
            <person name="Buchanan P."/>
            <person name="Buyck B."/>
            <person name="Bense V."/>
            <person name="Catcheside P."/>
            <person name="Chovatia M."/>
            <person name="Cooper J."/>
            <person name="Damon W."/>
            <person name="Desjardin D."/>
            <person name="Finy P."/>
            <person name="Geml J."/>
            <person name="Haridas S."/>
            <person name="Hughes K."/>
            <person name="Justo A."/>
            <person name="Karasinski D."/>
            <person name="Kautmanova I."/>
            <person name="Kiss B."/>
            <person name="Kocsube S."/>
            <person name="Kotiranta H."/>
            <person name="LaButti K.M."/>
            <person name="Lechner B.E."/>
            <person name="Liimatainen K."/>
            <person name="Lipzen A."/>
            <person name="Lukacs Z."/>
            <person name="Mihaltcheva S."/>
            <person name="Morgado L.N."/>
            <person name="Niskanen T."/>
            <person name="Noordeloos M.E."/>
            <person name="Ohm R.A."/>
            <person name="Ortiz-Santana B."/>
            <person name="Ovrebo C."/>
            <person name="Racz N."/>
            <person name="Riley R."/>
            <person name="Savchenko A."/>
            <person name="Shiryaev A."/>
            <person name="Soop K."/>
            <person name="Spirin V."/>
            <person name="Szebenyi C."/>
            <person name="Tomsovsky M."/>
            <person name="Tulloss R.E."/>
            <person name="Uehling J."/>
            <person name="Grigoriev I.V."/>
            <person name="Vagvolgyi C."/>
            <person name="Papp T."/>
            <person name="Martin F.M."/>
            <person name="Miettinen O."/>
            <person name="Hibbett D.S."/>
            <person name="Nagy L.G."/>
        </authorList>
    </citation>
    <scope>NUCLEOTIDE SEQUENCE [LARGE SCALE GENOMIC DNA]</scope>
    <source>
        <strain evidence="1 2">FP101781</strain>
    </source>
</reference>
<protein>
    <submittedName>
        <fullName evidence="1">Uncharacterized protein</fullName>
    </submittedName>
</protein>
<gene>
    <name evidence="1" type="ORF">FA13DRAFT_1815776</name>
</gene>
<accession>A0A4Y7T466</accession>
<dbReference type="STRING" id="71717.A0A4Y7T466"/>
<proteinExistence type="predicted"/>
<dbReference type="InterPro" id="IPR032675">
    <property type="entry name" value="LRR_dom_sf"/>
</dbReference>
<dbReference type="AlphaFoldDB" id="A0A4Y7T466"/>
<dbReference type="Gene3D" id="3.80.10.10">
    <property type="entry name" value="Ribonuclease Inhibitor"/>
    <property type="match status" value="1"/>
</dbReference>
<evidence type="ECO:0000313" key="1">
    <source>
        <dbReference type="EMBL" id="TEB28728.1"/>
    </source>
</evidence>
<keyword evidence="2" id="KW-1185">Reference proteome</keyword>
<dbReference type="Proteomes" id="UP000298030">
    <property type="component" value="Unassembled WGS sequence"/>
</dbReference>
<name>A0A4Y7T466_COPMI</name>
<dbReference type="OrthoDB" id="2902921at2759"/>
<sequence length="507" mass="56830">MPSLSPLLRLLPLYAGDDREKSDRVVDSLQKDPWGRFLIYHRKVVQLDLSDDSLATSQFLLWPGLNSVIPFYVSRGLQRVTIKDFINKAKNKYDGLRKQEITSLLAGLSCNAPSLATLITGTPLDPSMTTAFPHFRSLTTLRITFSSPVPMDHLAHINAISGLKRLTLYSRGLKGTPTIPAEGQHLNEYHKLQGKANLEELNINGDGTFILWGAIFFACPTLLRFTGLATATSGGIYPVQGAFLVPHTLDIIARRSPKLQRIRFAWDEPTTSVDEELETWEDEPSLRNPQGLFHAFSQLHDLTHFEITTVPFIAQDMALQFVTHATELKNLRSLVLNPRPITSQPHHQLILPTLEHLSEISANHPDLTYLRITLNLATVPNPTPGALPSLPGHPLRCLFITPKYRPVNAPVTEAISVATYLDRLFPRVTDIKSYFENQSKRLGEDADPFNFVLVQDSAESRHAAEKKRDDVDRALQLWKNVEILLNSYQGMRNQYAAQAQALMSGRA</sequence>
<dbReference type="SUPFAM" id="SSF52047">
    <property type="entry name" value="RNI-like"/>
    <property type="match status" value="1"/>
</dbReference>
<dbReference type="EMBL" id="QPFP01000031">
    <property type="protein sequence ID" value="TEB28728.1"/>
    <property type="molecule type" value="Genomic_DNA"/>
</dbReference>
<organism evidence="1 2">
    <name type="scientific">Coprinellus micaceus</name>
    <name type="common">Glistening ink-cap mushroom</name>
    <name type="synonym">Coprinus micaceus</name>
    <dbReference type="NCBI Taxonomy" id="71717"/>
    <lineage>
        <taxon>Eukaryota</taxon>
        <taxon>Fungi</taxon>
        <taxon>Dikarya</taxon>
        <taxon>Basidiomycota</taxon>
        <taxon>Agaricomycotina</taxon>
        <taxon>Agaricomycetes</taxon>
        <taxon>Agaricomycetidae</taxon>
        <taxon>Agaricales</taxon>
        <taxon>Agaricineae</taxon>
        <taxon>Psathyrellaceae</taxon>
        <taxon>Coprinellus</taxon>
    </lineage>
</organism>